<gene>
    <name evidence="5" type="ORF">TRFO_13371</name>
</gene>
<dbReference type="Gene3D" id="1.25.40.20">
    <property type="entry name" value="Ankyrin repeat-containing domain"/>
    <property type="match status" value="4"/>
</dbReference>
<dbReference type="Pfam" id="PF00621">
    <property type="entry name" value="RhoGEF"/>
    <property type="match status" value="1"/>
</dbReference>
<dbReference type="EMBL" id="MLAK01000134">
    <property type="protein sequence ID" value="OHT16210.1"/>
    <property type="molecule type" value="Genomic_DNA"/>
</dbReference>
<dbReference type="InterPro" id="IPR002110">
    <property type="entry name" value="Ankyrin_rpt"/>
</dbReference>
<dbReference type="PANTHER" id="PTHR24123">
    <property type="entry name" value="ANKYRIN REPEAT-CONTAINING"/>
    <property type="match status" value="1"/>
</dbReference>
<dbReference type="PROSITE" id="PS50010">
    <property type="entry name" value="DH_2"/>
    <property type="match status" value="1"/>
</dbReference>
<accession>A0A1J4KYH1</accession>
<evidence type="ECO:0000256" key="3">
    <source>
        <dbReference type="PROSITE-ProRule" id="PRU00023"/>
    </source>
</evidence>
<dbReference type="Gene3D" id="1.20.900.10">
    <property type="entry name" value="Dbl homology (DH) domain"/>
    <property type="match status" value="1"/>
</dbReference>
<keyword evidence="6" id="KW-1185">Reference proteome</keyword>
<proteinExistence type="predicted"/>
<name>A0A1J4KYH1_9EUKA</name>
<dbReference type="Proteomes" id="UP000179807">
    <property type="component" value="Unassembled WGS sequence"/>
</dbReference>
<dbReference type="InterPro" id="IPR051165">
    <property type="entry name" value="Multifunctional_ANK_Repeat"/>
</dbReference>
<evidence type="ECO:0000259" key="4">
    <source>
        <dbReference type="PROSITE" id="PS50010"/>
    </source>
</evidence>
<dbReference type="SMART" id="SM00248">
    <property type="entry name" value="ANK"/>
    <property type="match status" value="13"/>
</dbReference>
<evidence type="ECO:0000313" key="5">
    <source>
        <dbReference type="EMBL" id="OHT16210.1"/>
    </source>
</evidence>
<organism evidence="5 6">
    <name type="scientific">Tritrichomonas foetus</name>
    <dbReference type="NCBI Taxonomy" id="1144522"/>
    <lineage>
        <taxon>Eukaryota</taxon>
        <taxon>Metamonada</taxon>
        <taxon>Parabasalia</taxon>
        <taxon>Tritrichomonadida</taxon>
        <taxon>Tritrichomonadidae</taxon>
        <taxon>Tritrichomonas</taxon>
    </lineage>
</organism>
<feature type="repeat" description="ANK" evidence="3">
    <location>
        <begin position="329"/>
        <end position="364"/>
    </location>
</feature>
<dbReference type="RefSeq" id="XP_068369346.1">
    <property type="nucleotide sequence ID" value="XM_068497211.1"/>
</dbReference>
<protein>
    <recommendedName>
        <fullName evidence="4">DH domain-containing protein</fullName>
    </recommendedName>
</protein>
<dbReference type="VEuPathDB" id="TrichDB:TRFO_13371"/>
<comment type="caution">
    <text evidence="5">The sequence shown here is derived from an EMBL/GenBank/DDBJ whole genome shotgun (WGS) entry which is preliminary data.</text>
</comment>
<keyword evidence="1" id="KW-0677">Repeat</keyword>
<dbReference type="PROSITE" id="PS50297">
    <property type="entry name" value="ANK_REP_REGION"/>
    <property type="match status" value="1"/>
</dbReference>
<dbReference type="OrthoDB" id="341259at2759"/>
<dbReference type="SUPFAM" id="SSF48403">
    <property type="entry name" value="Ankyrin repeat"/>
    <property type="match status" value="3"/>
</dbReference>
<reference evidence="5" key="1">
    <citation type="submission" date="2016-10" db="EMBL/GenBank/DDBJ databases">
        <authorList>
            <person name="Benchimol M."/>
            <person name="Almeida L.G."/>
            <person name="Vasconcelos A.T."/>
            <person name="Perreira-Neves A."/>
            <person name="Rosa I.A."/>
            <person name="Tasca T."/>
            <person name="Bogo M.R."/>
            <person name="de Souza W."/>
        </authorList>
    </citation>
    <scope>NUCLEOTIDE SEQUENCE [LARGE SCALE GENOMIC DNA]</scope>
    <source>
        <strain evidence="5">K</strain>
    </source>
</reference>
<dbReference type="GeneID" id="94831915"/>
<keyword evidence="2 3" id="KW-0040">ANK repeat</keyword>
<dbReference type="InterPro" id="IPR000219">
    <property type="entry name" value="DH_dom"/>
</dbReference>
<feature type="domain" description="DH" evidence="4">
    <location>
        <begin position="899"/>
        <end position="1068"/>
    </location>
</feature>
<dbReference type="PANTHER" id="PTHR24123:SF33">
    <property type="entry name" value="PROTEIN HOS4"/>
    <property type="match status" value="1"/>
</dbReference>
<sequence length="1343" mass="151660">MRSNFTEANHATILEMCLNADSQHSQQLHQQLESVYLRTFGLDYLIDDQKRTILHVLAAKSDFIHWEIVLKGFVYLDGTDSHLQTALHISVLNRNLNAIKSLIENCASPTVEDEHGNNPIQLCCQINYPQGLTEILKSFHAKQFIAANSIRIGQICIENKSKETFSVLISNLSSLSNYSSNYSSNSNTSSLLNFSFTSNSNSQNSKINAVDDEGFALIHHVIFADLPDYLRILVQHKADVNLKAKIDKVEKYPIEMSNSSEITEILFSMNAQYNKKAVPPMINDLIVKSQQWQQTGRSFGLSDLHRAVKESNLNFVKQFKGKIDVVDSFGKTPLILAIKNKSPESLAIIDELLNKGADPTLKSELMSMTAYHYACLRNNEEALKKFILKKQPNFSVLDKNGRSLMTCCVANGSVNCLKTLLSEFKPSLDTSVNHIIAYLLRLDDSKAAAIAEILLNFDFPLNIPTENDKTILREAFDQKMYQLCDVILKFKTNSSSSKNNLSRNLTQTQAQILDKKGLLSNSVGEIHIAPGDLSYLQSTMNVQKNNNFDESDEICFVSAVVDELPIVESFLLAGANPEINHAGRPLIHDTASHKTNETRKLLIKYNETIKDARDSMQSTFLHRACALNNTCAIQDGLSLFEISPNTSNNNGDTPLHYLMHKISNNPNKHSDLHHFGNDKDFETNLQILMDAKADLKALNNKKQNIFHICAEHNNSHAVEVLINTIPEEITEELINQMDSDQKTPLQIASKKNETSCAKEISKLVQLPIFDHSNKLTMEDIESLINENYSLNIYGKEGIPLLTLAVKMFPDNPSISQKIVEKMLESGADPSIQDLNPTEGYNEPLRPLHHAIIVGSIEISKILISSGASFCVSPGTMQLAEDFKMDEIAALVKLPERRAGSIEELYNNQKNSKEIIMAVLNQVKNNDEILKYPKIELYISEMFFMHRLLFAFVERLGIIFFNLKPNSEIGNFLNYFSDAFLPILGMGQDYGEAMEILKEHFEESFLKLPIGIGVQTVDDAIIVPTQLFTRYTDLIKAVIKVTLQDHPDFVPLQKALNKFSYIGRQSNERKLIVESQKELQVLKLVTTINDTPTQFSLNDILYSHGQFEKKVYKKPGGPFENEEKNDPIAESSEWGLKIIQRRIGNLDVTCYNVFGSSLESFLSKAKIAIFLFRNSILFGVQKTSDKFKLKFSCKSSEVLWDFGREHGQENIMIYTPFGSMLLKIVITKDKNVMFERNRWRSDVDKLSVIPEGDEESIGGYEHVYASWVGEETKCVHSHLFHVTCKTKTEAKEKILQKLNDLKVAVKTKSNPQDVTKPLPMINFDFQTLKRNEGQETDVISDILD</sequence>
<dbReference type="InterPro" id="IPR036770">
    <property type="entry name" value="Ankyrin_rpt-contain_sf"/>
</dbReference>
<dbReference type="InterPro" id="IPR035899">
    <property type="entry name" value="DBL_dom_sf"/>
</dbReference>
<evidence type="ECO:0000256" key="2">
    <source>
        <dbReference type="ARBA" id="ARBA00023043"/>
    </source>
</evidence>
<evidence type="ECO:0000313" key="6">
    <source>
        <dbReference type="Proteomes" id="UP000179807"/>
    </source>
</evidence>
<dbReference type="PROSITE" id="PS50088">
    <property type="entry name" value="ANK_REPEAT"/>
    <property type="match status" value="1"/>
</dbReference>
<dbReference type="GO" id="GO:0005085">
    <property type="term" value="F:guanyl-nucleotide exchange factor activity"/>
    <property type="evidence" value="ECO:0007669"/>
    <property type="project" value="InterPro"/>
</dbReference>
<dbReference type="SUPFAM" id="SSF48065">
    <property type="entry name" value="DBL homology domain (DH-domain)"/>
    <property type="match status" value="1"/>
</dbReference>
<evidence type="ECO:0000256" key="1">
    <source>
        <dbReference type="ARBA" id="ARBA00022737"/>
    </source>
</evidence>
<dbReference type="Pfam" id="PF12796">
    <property type="entry name" value="Ank_2"/>
    <property type="match status" value="2"/>
</dbReference>